<keyword evidence="1" id="KW-0472">Membrane</keyword>
<feature type="transmembrane region" description="Helical" evidence="1">
    <location>
        <begin position="173"/>
        <end position="194"/>
    </location>
</feature>
<proteinExistence type="predicted"/>
<feature type="transmembrane region" description="Helical" evidence="1">
    <location>
        <begin position="89"/>
        <end position="106"/>
    </location>
</feature>
<comment type="caution">
    <text evidence="2">The sequence shown here is derived from an EMBL/GenBank/DDBJ whole genome shotgun (WGS) entry which is preliminary data.</text>
</comment>
<feature type="transmembrane region" description="Helical" evidence="1">
    <location>
        <begin position="269"/>
        <end position="293"/>
    </location>
</feature>
<feature type="transmembrane region" description="Helical" evidence="1">
    <location>
        <begin position="239"/>
        <end position="257"/>
    </location>
</feature>
<accession>A0A845MHK3</accession>
<dbReference type="EMBL" id="WTVA01000015">
    <property type="protein sequence ID" value="MZR23448.1"/>
    <property type="molecule type" value="Genomic_DNA"/>
</dbReference>
<keyword evidence="1" id="KW-0812">Transmembrane</keyword>
<dbReference type="Pfam" id="PF05940">
    <property type="entry name" value="NnrS"/>
    <property type="match status" value="1"/>
</dbReference>
<feature type="transmembrane region" description="Helical" evidence="1">
    <location>
        <begin position="145"/>
        <end position="167"/>
    </location>
</feature>
<reference evidence="2 3" key="1">
    <citation type="journal article" date="2014" name="Int. J. Syst. Evol. Microbiol.">
        <title>Sneathiella chungangensis sp. nov., isolated from a marine sand, and emended description of the genus Sneathiella.</title>
        <authorList>
            <person name="Siamphan C."/>
            <person name="Kim H."/>
            <person name="Lee J.S."/>
            <person name="Kim W."/>
        </authorList>
    </citation>
    <scope>NUCLEOTIDE SEQUENCE [LARGE SCALE GENOMIC DNA]</scope>
    <source>
        <strain evidence="2 3">KCTC 32476</strain>
    </source>
</reference>
<dbReference type="OrthoDB" id="9770040at2"/>
<feature type="transmembrane region" description="Helical" evidence="1">
    <location>
        <begin position="112"/>
        <end position="133"/>
    </location>
</feature>
<keyword evidence="1" id="KW-1133">Transmembrane helix</keyword>
<feature type="transmembrane region" description="Helical" evidence="1">
    <location>
        <begin position="335"/>
        <end position="354"/>
    </location>
</feature>
<name>A0A845MHK3_9PROT</name>
<feature type="transmembrane region" description="Helical" evidence="1">
    <location>
        <begin position="214"/>
        <end position="233"/>
    </location>
</feature>
<feature type="transmembrane region" description="Helical" evidence="1">
    <location>
        <begin position="299"/>
        <end position="323"/>
    </location>
</feature>
<keyword evidence="3" id="KW-1185">Reference proteome</keyword>
<gene>
    <name evidence="2" type="ORF">GQF03_14005</name>
</gene>
<dbReference type="Proteomes" id="UP000445696">
    <property type="component" value="Unassembled WGS sequence"/>
</dbReference>
<evidence type="ECO:0000313" key="3">
    <source>
        <dbReference type="Proteomes" id="UP000445696"/>
    </source>
</evidence>
<sequence length="392" mass="42961">MAIPRLKDYQGPALLSYGYRPFFFFGALYAGLSVLLWIPLFYGELSLMTAFTGVDWHVHEMFFGFLAAVVTGFLFTAIPNWTGRMPIQGMPLLLLLLLWMAGRAAVTFSGQIGWIAAMAIDLSFLGTILAVLANEIIVGKNWRNLKVLLPLSLLLLANICFHLEVHFSGSSGYSYRLAMTAAISLIMLIGGRIIPSFTRNWLVQNNPGRLPAPISKFDMLTIAVTVSALILWIAIDLDLVSGVLLFIAAGLQFIRLIRWGGERSIREPLVLILHLSYFFIPLGLALLGIAGVFPDYFSPLAGIHALGTGAIGCMTLSVMLRAALGHSGQKLRSGFRANTIFLLILLSASTRIVAEFMGDYYGPLLQLAALSWFLAFAGFSIGYSPLFFKPRA</sequence>
<feature type="transmembrane region" description="Helical" evidence="1">
    <location>
        <begin position="366"/>
        <end position="388"/>
    </location>
</feature>
<dbReference type="RefSeq" id="WP_161339919.1">
    <property type="nucleotide sequence ID" value="NZ_JBHSDG010000003.1"/>
</dbReference>
<evidence type="ECO:0000313" key="2">
    <source>
        <dbReference type="EMBL" id="MZR23448.1"/>
    </source>
</evidence>
<organism evidence="2 3">
    <name type="scientific">Sneathiella chungangensis</name>
    <dbReference type="NCBI Taxonomy" id="1418234"/>
    <lineage>
        <taxon>Bacteria</taxon>
        <taxon>Pseudomonadati</taxon>
        <taxon>Pseudomonadota</taxon>
        <taxon>Alphaproteobacteria</taxon>
        <taxon>Sneathiellales</taxon>
        <taxon>Sneathiellaceae</taxon>
        <taxon>Sneathiella</taxon>
    </lineage>
</organism>
<evidence type="ECO:0000256" key="1">
    <source>
        <dbReference type="SAM" id="Phobius"/>
    </source>
</evidence>
<protein>
    <submittedName>
        <fullName evidence="2">Short-chain dehydrogenase</fullName>
    </submittedName>
</protein>
<dbReference type="AlphaFoldDB" id="A0A845MHK3"/>
<feature type="transmembrane region" description="Helical" evidence="1">
    <location>
        <begin position="62"/>
        <end position="82"/>
    </location>
</feature>
<dbReference type="InterPro" id="IPR010266">
    <property type="entry name" value="NnrS"/>
</dbReference>
<feature type="transmembrane region" description="Helical" evidence="1">
    <location>
        <begin position="21"/>
        <end position="42"/>
    </location>
</feature>